<evidence type="ECO:0000313" key="2">
    <source>
        <dbReference type="Proteomes" id="UP000003112"/>
    </source>
</evidence>
<feature type="non-terminal residue" evidence="1">
    <location>
        <position position="1"/>
    </location>
</feature>
<comment type="caution">
    <text evidence="1">The sequence shown here is derived from an EMBL/GenBank/DDBJ whole genome shotgun (WGS) entry which is preliminary data.</text>
</comment>
<proteinExistence type="predicted"/>
<organism evidence="1 2">
    <name type="scientific">Segatella buccae ATCC 33574</name>
    <dbReference type="NCBI Taxonomy" id="873513"/>
    <lineage>
        <taxon>Bacteria</taxon>
        <taxon>Pseudomonadati</taxon>
        <taxon>Bacteroidota</taxon>
        <taxon>Bacteroidia</taxon>
        <taxon>Bacteroidales</taxon>
        <taxon>Prevotellaceae</taxon>
        <taxon>Segatella</taxon>
    </lineage>
</organism>
<protein>
    <submittedName>
        <fullName evidence="1">Uncharacterized protein</fullName>
    </submittedName>
</protein>
<name>E6K9U8_9BACT</name>
<reference evidence="1 2" key="1">
    <citation type="submission" date="2010-10" db="EMBL/GenBank/DDBJ databases">
        <authorList>
            <person name="Muzny D."/>
            <person name="Qin X."/>
            <person name="Deng J."/>
            <person name="Jiang H."/>
            <person name="Liu Y."/>
            <person name="Qu J."/>
            <person name="Song X.-Z."/>
            <person name="Zhang L."/>
            <person name="Thornton R."/>
            <person name="Coyle M."/>
            <person name="Francisco L."/>
            <person name="Jackson L."/>
            <person name="Javaid M."/>
            <person name="Korchina V."/>
            <person name="Kovar C."/>
            <person name="Mata R."/>
            <person name="Mathew T."/>
            <person name="Ngo R."/>
            <person name="Nguyen L."/>
            <person name="Nguyen N."/>
            <person name="Okwuonu G."/>
            <person name="Ongeri F."/>
            <person name="Pham C."/>
            <person name="Simmons D."/>
            <person name="Wilczek-Boney K."/>
            <person name="Hale W."/>
            <person name="Jakkamsetti A."/>
            <person name="Pham P."/>
            <person name="Ruth R."/>
            <person name="San Lucas F."/>
            <person name="Warren J."/>
            <person name="Zhang J."/>
            <person name="Zhao Z."/>
            <person name="Zhou C."/>
            <person name="Zhu D."/>
            <person name="Lee S."/>
            <person name="Bess C."/>
            <person name="Blankenburg K."/>
            <person name="Forbes L."/>
            <person name="Fu Q."/>
            <person name="Gubbala S."/>
            <person name="Hirani K."/>
            <person name="Jayaseelan J.C."/>
            <person name="Lara F."/>
            <person name="Munidasa M."/>
            <person name="Palculict T."/>
            <person name="Patil S."/>
            <person name="Pu L.-L."/>
            <person name="Saada N."/>
            <person name="Tang L."/>
            <person name="Weissenberger G."/>
            <person name="Zhu Y."/>
            <person name="Hemphill L."/>
            <person name="Shang Y."/>
            <person name="Youmans B."/>
            <person name="Ayvaz T."/>
            <person name="Ross M."/>
            <person name="Santibanez J."/>
            <person name="Aqrawi P."/>
            <person name="Gross S."/>
            <person name="Joshi V."/>
            <person name="Fowler G."/>
            <person name="Nazareth L."/>
            <person name="Reid J."/>
            <person name="Worley K."/>
            <person name="Petrosino J."/>
            <person name="Highlander S."/>
            <person name="Gibbs R."/>
        </authorList>
    </citation>
    <scope>NUCLEOTIDE SEQUENCE [LARGE SCALE GENOMIC DNA]</scope>
    <source>
        <strain evidence="1 2">ATCC 33574</strain>
    </source>
</reference>
<dbReference type="AlphaFoldDB" id="E6K9U8"/>
<keyword evidence="2" id="KW-1185">Reference proteome</keyword>
<dbReference type="EMBL" id="AEPD01000040">
    <property type="protein sequence ID" value="EFU29663.1"/>
    <property type="molecule type" value="Genomic_DNA"/>
</dbReference>
<gene>
    <name evidence="1" type="ORF">HMPREF6485_2348</name>
</gene>
<evidence type="ECO:0000313" key="1">
    <source>
        <dbReference type="EMBL" id="EFU29663.1"/>
    </source>
</evidence>
<accession>E6K9U8</accession>
<dbReference type="HOGENOM" id="CLU_3244060_0_0_10"/>
<dbReference type="Proteomes" id="UP000003112">
    <property type="component" value="Unassembled WGS sequence"/>
</dbReference>
<sequence length="43" mass="4991">RTFLSLRAKNVRIRHGGQLLLSPIKKLHFYLECLLLLEPSRCG</sequence>